<feature type="compositionally biased region" description="Basic and acidic residues" evidence="1">
    <location>
        <begin position="350"/>
        <end position="359"/>
    </location>
</feature>
<proteinExistence type="predicted"/>
<name>A0AAN6M9H3_9PLEO</name>
<evidence type="ECO:0000313" key="3">
    <source>
        <dbReference type="Proteomes" id="UP001280581"/>
    </source>
</evidence>
<reference evidence="2 3" key="1">
    <citation type="submission" date="2021-02" db="EMBL/GenBank/DDBJ databases">
        <title>Genome assembly of Pseudopithomyces chartarum.</title>
        <authorList>
            <person name="Jauregui R."/>
            <person name="Singh J."/>
            <person name="Voisey C."/>
        </authorList>
    </citation>
    <scope>NUCLEOTIDE SEQUENCE [LARGE SCALE GENOMIC DNA]</scope>
    <source>
        <strain evidence="2 3">AGR01</strain>
    </source>
</reference>
<dbReference type="Proteomes" id="UP001280581">
    <property type="component" value="Unassembled WGS sequence"/>
</dbReference>
<organism evidence="2 3">
    <name type="scientific">Pseudopithomyces chartarum</name>
    <dbReference type="NCBI Taxonomy" id="1892770"/>
    <lineage>
        <taxon>Eukaryota</taxon>
        <taxon>Fungi</taxon>
        <taxon>Dikarya</taxon>
        <taxon>Ascomycota</taxon>
        <taxon>Pezizomycotina</taxon>
        <taxon>Dothideomycetes</taxon>
        <taxon>Pleosporomycetidae</taxon>
        <taxon>Pleosporales</taxon>
        <taxon>Massarineae</taxon>
        <taxon>Didymosphaeriaceae</taxon>
        <taxon>Pseudopithomyces</taxon>
    </lineage>
</organism>
<feature type="compositionally biased region" description="Low complexity" evidence="1">
    <location>
        <begin position="114"/>
        <end position="126"/>
    </location>
</feature>
<feature type="compositionally biased region" description="Basic and acidic residues" evidence="1">
    <location>
        <begin position="287"/>
        <end position="300"/>
    </location>
</feature>
<feature type="compositionally biased region" description="Low complexity" evidence="1">
    <location>
        <begin position="181"/>
        <end position="198"/>
    </location>
</feature>
<keyword evidence="3" id="KW-1185">Reference proteome</keyword>
<evidence type="ECO:0000313" key="2">
    <source>
        <dbReference type="EMBL" id="KAK3217214.1"/>
    </source>
</evidence>
<feature type="region of interest" description="Disordered" evidence="1">
    <location>
        <begin position="171"/>
        <end position="386"/>
    </location>
</feature>
<comment type="caution">
    <text evidence="2">The sequence shown here is derived from an EMBL/GenBank/DDBJ whole genome shotgun (WGS) entry which is preliminary data.</text>
</comment>
<feature type="compositionally biased region" description="Basic residues" evidence="1">
    <location>
        <begin position="256"/>
        <end position="283"/>
    </location>
</feature>
<feature type="region of interest" description="Disordered" evidence="1">
    <location>
        <begin position="421"/>
        <end position="443"/>
    </location>
</feature>
<evidence type="ECO:0000256" key="1">
    <source>
        <dbReference type="SAM" id="MobiDB-lite"/>
    </source>
</evidence>
<gene>
    <name evidence="2" type="ORF">GRF29_1g2305077</name>
</gene>
<feature type="region of interest" description="Disordered" evidence="1">
    <location>
        <begin position="108"/>
        <end position="132"/>
    </location>
</feature>
<accession>A0AAN6M9H3</accession>
<dbReference type="EMBL" id="WVTA01000001">
    <property type="protein sequence ID" value="KAK3217214.1"/>
    <property type="molecule type" value="Genomic_DNA"/>
</dbReference>
<sequence>MDSSQSIGLVDLETLVKMYEQLLQSHQEEDNELAVFIRMDYLPIGFDENTKGGVPIQGKESFTKLYNAYKRVRNLTGRVQDKWPFFDRKLKAINKNVAIKIAAGEDNSTLFGAPDRSSSDPPSGDDMAGDNPATIVATTAQSKPSVPFTGAETIETTQYNGTAAEDMEMAQALPTSTERTSPSPSAPAADGAPSVAPSHSAETERTADDMSVQSTPSSLLAVEAEPKHTDLDDLPTSPGRKRKVSPDFDNNGRFATGHRGHNKRSRGGVKGGRGGRGRGRKKGPLGAEHDDPKNDVEDHTPSTLQGAGVAEKPNASPPSPRVTRQQKRLSGGSDTQITLSHDSRAVSQKPDSRKGRADSDDTAIGEQAITRPSKLGGAAIPESDSTRTELTAADLVDYGISHFGIPQPSSAMSSKVVYRAKTSESTAPTNEQEDKSDTGSQEPNTVQIIARVRTENAAHDIVLPESVIKDKELHNLLFRYASWKEKMGEKANSIDFEMWRNIYTY</sequence>
<protein>
    <submittedName>
        <fullName evidence="2">Uncharacterized protein</fullName>
    </submittedName>
</protein>
<dbReference type="AlphaFoldDB" id="A0AAN6M9H3"/>